<dbReference type="STRING" id="166423.A0A0M9AAJ3"/>
<comment type="subcellular location">
    <subcellularLocation>
        <location evidence="1">Membrane</location>
        <topology evidence="1">Multi-pass membrane protein</topology>
    </subcellularLocation>
</comment>
<feature type="transmembrane region" description="Helical" evidence="5">
    <location>
        <begin position="23"/>
        <end position="42"/>
    </location>
</feature>
<keyword evidence="7" id="KW-1185">Reference proteome</keyword>
<keyword evidence="4 5" id="KW-0472">Membrane</keyword>
<proteinExistence type="predicted"/>
<dbReference type="GO" id="GO:0016020">
    <property type="term" value="C:membrane"/>
    <property type="evidence" value="ECO:0007669"/>
    <property type="project" value="UniProtKB-SubCell"/>
</dbReference>
<evidence type="ECO:0000313" key="7">
    <source>
        <dbReference type="Proteomes" id="UP000053105"/>
    </source>
</evidence>
<keyword evidence="2 5" id="KW-0812">Transmembrane</keyword>
<keyword evidence="3 5" id="KW-1133">Transmembrane helix</keyword>
<dbReference type="EMBL" id="KQ435700">
    <property type="protein sequence ID" value="KOX80550.1"/>
    <property type="molecule type" value="Genomic_DNA"/>
</dbReference>
<dbReference type="AlphaFoldDB" id="A0A0M9AAJ3"/>
<evidence type="ECO:0000256" key="2">
    <source>
        <dbReference type="ARBA" id="ARBA00022692"/>
    </source>
</evidence>
<evidence type="ECO:0000256" key="3">
    <source>
        <dbReference type="ARBA" id="ARBA00022989"/>
    </source>
</evidence>
<evidence type="ECO:0000256" key="5">
    <source>
        <dbReference type="SAM" id="Phobius"/>
    </source>
</evidence>
<organism evidence="6 7">
    <name type="scientific">Melipona quadrifasciata</name>
    <dbReference type="NCBI Taxonomy" id="166423"/>
    <lineage>
        <taxon>Eukaryota</taxon>
        <taxon>Metazoa</taxon>
        <taxon>Ecdysozoa</taxon>
        <taxon>Arthropoda</taxon>
        <taxon>Hexapoda</taxon>
        <taxon>Insecta</taxon>
        <taxon>Pterygota</taxon>
        <taxon>Neoptera</taxon>
        <taxon>Endopterygota</taxon>
        <taxon>Hymenoptera</taxon>
        <taxon>Apocrita</taxon>
        <taxon>Aculeata</taxon>
        <taxon>Apoidea</taxon>
        <taxon>Anthophila</taxon>
        <taxon>Apidae</taxon>
        <taxon>Melipona</taxon>
    </lineage>
</organism>
<dbReference type="Pfam" id="PF10242">
    <property type="entry name" value="L_HMGIC_fpl"/>
    <property type="match status" value="1"/>
</dbReference>
<protein>
    <submittedName>
        <fullName evidence="6">Uncharacterized protein</fullName>
    </submittedName>
</protein>
<feature type="non-terminal residue" evidence="6">
    <location>
        <position position="1"/>
    </location>
</feature>
<name>A0A0M9AAJ3_9HYME</name>
<evidence type="ECO:0000256" key="1">
    <source>
        <dbReference type="ARBA" id="ARBA00004141"/>
    </source>
</evidence>
<dbReference type="Proteomes" id="UP000053105">
    <property type="component" value="Unassembled WGS sequence"/>
</dbReference>
<gene>
    <name evidence="6" type="ORF">WN51_13034</name>
</gene>
<reference evidence="6 7" key="1">
    <citation type="submission" date="2015-07" db="EMBL/GenBank/DDBJ databases">
        <title>The genome of Melipona quadrifasciata.</title>
        <authorList>
            <person name="Pan H."/>
            <person name="Kapheim K."/>
        </authorList>
    </citation>
    <scope>NUCLEOTIDE SEQUENCE [LARGE SCALE GENOMIC DNA]</scope>
    <source>
        <strain evidence="6">0111107301</strain>
        <tissue evidence="6">Whole body</tissue>
    </source>
</reference>
<evidence type="ECO:0000313" key="6">
    <source>
        <dbReference type="EMBL" id="KOX80550.1"/>
    </source>
</evidence>
<evidence type="ECO:0000256" key="4">
    <source>
        <dbReference type="ARBA" id="ARBA00023136"/>
    </source>
</evidence>
<dbReference type="InterPro" id="IPR019372">
    <property type="entry name" value="LHFPL"/>
</dbReference>
<accession>A0A0M9AAJ3</accession>
<sequence>SKDGIDVQSNGSMCYVIVTGRSLLWTLLSLVALMAVLSALITPKWLIGPQIKDTSNYFLLFNH</sequence>